<dbReference type="PANTHER" id="PTHR34819:SF3">
    <property type="entry name" value="CELL SURFACE PROTEIN"/>
    <property type="match status" value="1"/>
</dbReference>
<feature type="domain" description="DUF11" evidence="2">
    <location>
        <begin position="4195"/>
        <end position="4309"/>
    </location>
</feature>
<proteinExistence type="predicted"/>
<dbReference type="Gene3D" id="2.60.40.740">
    <property type="match status" value="4"/>
</dbReference>
<feature type="domain" description="DUF11" evidence="2">
    <location>
        <begin position="4315"/>
        <end position="4425"/>
    </location>
</feature>
<keyword evidence="1" id="KW-1133">Transmembrane helix</keyword>
<feature type="transmembrane region" description="Helical" evidence="1">
    <location>
        <begin position="4944"/>
        <end position="4961"/>
    </location>
</feature>
<evidence type="ECO:0000256" key="1">
    <source>
        <dbReference type="SAM" id="Phobius"/>
    </source>
</evidence>
<evidence type="ECO:0000313" key="3">
    <source>
        <dbReference type="EMBL" id="EEE41643.1"/>
    </source>
</evidence>
<feature type="domain" description="DUF11" evidence="2">
    <location>
        <begin position="2360"/>
        <end position="2475"/>
    </location>
</feature>
<gene>
    <name evidence="3" type="ORF">METSMIALI_00529</name>
</gene>
<feature type="domain" description="DUF11" evidence="2">
    <location>
        <begin position="4675"/>
        <end position="4788"/>
    </location>
</feature>
<feature type="domain" description="DUF11" evidence="2">
    <location>
        <begin position="2608"/>
        <end position="2723"/>
    </location>
</feature>
<dbReference type="InterPro" id="IPR051172">
    <property type="entry name" value="Chlamydia_OmcB"/>
</dbReference>
<accession>B9ADV3</accession>
<dbReference type="InterPro" id="IPR001434">
    <property type="entry name" value="OmcB-like_DUF11"/>
</dbReference>
<comment type="caution">
    <text evidence="3">The sequence shown here is derived from an EMBL/GenBank/DDBJ whole genome shotgun (WGS) entry which is preliminary data.</text>
</comment>
<dbReference type="PANTHER" id="PTHR34819">
    <property type="entry name" value="LARGE CYSTEINE-RICH PERIPLASMIC PROTEIN OMCB"/>
    <property type="match status" value="1"/>
</dbReference>
<feature type="domain" description="DUF11" evidence="2">
    <location>
        <begin position="3835"/>
        <end position="3947"/>
    </location>
</feature>
<dbReference type="RefSeq" id="WP_004035299.1">
    <property type="nucleotide sequence ID" value="NZ_DS996911.1"/>
</dbReference>
<feature type="domain" description="DUF11" evidence="2">
    <location>
        <begin position="3713"/>
        <end position="3824"/>
    </location>
</feature>
<dbReference type="HOGENOM" id="CLU_223639_0_0_2"/>
<sequence>MNYLKVLAILSLLFIFCGSVYGAGEADSPDINGVNAVIDDTITVENASLTYDKLITSNNCEEVVIGDNSIWDVPIREGPIVENDNTSIPDITLKGENGNNMSFNNPADVFINESFNFQMVFKNLGDATGFQPYIQLIAPDELTHFTVSYSNKKIVPIKVGIFNESTYDNTTGLYTLRDPFTKKEVHGPANSTFYILQYPLGSFTVDAPDAVLNITSGIGVLEIGKLLNFTVTPVFRYGNSPIDDPVNYPPIYGETVTGWVNPVVVKIDKSSSLNEHETATGSNFPFSYFVNINIANGAKIENITITDVIPSDVMYLGSPVLYDSKGRVIDSGLYTIEEPAGNKTGGKLILKLKEAVGDLSTTSITLKYKAYAPEFDNSTGDNITIINSETGEGIAAASTVDMNYTYVNDTYNASNSYSIYLKSLATQKYSEILTGLGQLHPVVPHNLIVYKIDFEISDYFAFDDLVVYDKFDTHKVGSAQKFLSEYEPVLSIYGKTYELNESYYSVVSLGDIDESVTFYISKFLKDNNISTSLKGGYYTNRSVNQGAMVGSLNFVAKVIIHYSNGSSVVSNDLVINHIKTSATVLNTFNTVSDNSYTQLRVPSVTLKKDIIAVDGEIINDTDFYKVYPGQNITFVLDIHFPTGSVNDFIVTDFLPIPLFNLKGFNLVNSTTGVIPKGGYWAYANDSGFLYDENTGKVIVPKIGIDTFNNALSFNFGNTLDNMANPVDVRLWFTFYVSSEPMADQLNLANLAEMKFKDSIDVVYASSNIVLMLTNEPELKITKYVNDTKILENIENATEVEYNITITNTGHSAAYDIIVADDVNRTTSNGITKADVKSVSLVYSNGTVVDITAFKDDLFTKGYMIAQLAQNTSCSIIYTVRFSEYLIPKESIVNNVWITNFAAYPNSTNFATNKDKYRDNATIIAKGLNITKEFIGSNVTDNTEILFVGEVGIYKITVNFPDLRVPNLVIKDESYGIKYTNFTITTSDGVTVPEYAYTVTYTPSATHPEKSYLTIDFNGDLVPAYAKNNQLIVNAYYTVVNNENVIPTGADSVTTSNHASISWTNNTLNSDTVYVDIYQPKIDINKVFGPNIVQGNDEASFTITVTNSGKGTAYNTTITDDLTEFIKTFVNSRSDIGVTILKGNETGKVIFNWNNDVATLNVGELLAGQSVSAKFTFNVKNDVVIGKEFKNIAKVDYYSIFNETKFDEKRNYSNQASSTLHTYDAKVNKTVFNTTIVNGKDKVTVGENVTYNITVILPVGKYNILKVTDTLPEGLKYIDGSIVVYKGNTQNKAVEGKDYTVTVNGNIVELTFASEFADEIIKEYGGKFQAFLNATVLNVNNNKAGAVKTNKAVLTWNTHESISDAAVGIVEPVIDITKNFNVDNVIGGDVIYFDITVTNSGQSPLFNVTLSDDLSDLISKFVSGSINVTSGGAVVTPTWNNNIVSINIAELGIGKSLTYRFTFKIREDVVISSSYTNTANAIGYSAPSNGRNYTDAAKDSFTTKLPVITKWVVDSSIDNGKDKVTIGEKVIYGVNVTLPVGNYTKLVIKDTLPQGFEYIGAGAFYANGTKLVNGKDWTVNVNNYDITITVNNVHSSSFANGILSINLTARPTIFDPSNKEGAVKVNNVELFLNDKTMGRSSAKVTIVEPTADITKKFNVTEVEGLDHVSFDVIVKNNGKTPLFNVVIFDGLDDFDLFIGQTPSEDNVVVKVTDADGNPIDAKIKWIGSHVEIDVAQLNPGDIIHAKYSFVIRSDIQIGSQYVNMANVVGYSAPDHGRNYYNYDEDTLKTKLPVITKWVVDSSIDNGKDKVTIGEKVIYGVNVTLPVGNYTKLVIKDTLPQGFEYIGAGVFYANGTKLVNGKDWTVNVNNYDITITINNVHSSSFANGILSINLTARPTIFDPSNKEGAVKVNNVELFLNDKTMGRSSAKVTIVEPTADITKKFNVTEVEGLDHVSFDVIVKNNGKTPLFEVTIIDDLEDLASFIGQTPGEDNVVVKVTDADGNPIDAKIRWVGSHVEIDVAQLNPGDIIHAKYSFVIRSDIQIGSQYVNMAYVVGYSAPYHGRIYYNESKDTLKTKMPSITKLVIGTTLGNKEGNIFTPNIGENVTYQIMVKLPKGNYTNLQVKDILPQGFEYLENSVILSNGTLISDVSVNGNLVTINFGNTTSYKYSDNIIFNLSAVVLNDQSNKAQSIKSNNVELYLNDDKIDNSNAQVKIAEPNISVVKTSDKQKYEYYENATYSIVITNNGNGIAYNITIKDVLPLGLKYTGINSTSKSNGWVVEFDENTRTFTVNGLNLTVGDKFTFTYKVSFDEWEIDGVKYSPIGQNFINSVNVAYVSINGTNPNNRTYTTQTTKEVHVTEADLSVVKNCNNKVVIAGEDIYYTIIITNNGLDTAQNVKLNEYYHSEYLTNLEYSLDGKTWNVYNKPIDLGSISSKASKTVYIRGHLDAGIVDDTILNNTVRVNTTTGELKLEDNEATNIKNVTTLAELHVTKVNITEAIAGKIIKYEIVITNNGPSYARDIILKDIYNDFELTNMLYSLDGQSWTRYDASINIGTLANGQNKTILFEGFIKTTVRGNVINKVVIGSSTKLRDNSTLEDDVAVNVKGDTTLDITKVANTTLVNPGDVIKYTVQITAGGLSDSLDVILTDNLSEMFFDVSKATYSVNGIDKGVWIGNANLGTISSGMTVNVVITVPVKAYVDVGKLNSITNFASVINSDKKAANDTNIVPINVIDLAVNKTANHQNKTYNYGDNVEYVIEIVNNGPGIATDIIATDNLPEGLKFINANVPGGWTLSISNNKITINGEKLANGEKVLITIIAKAAKSNTTLINNIKVNGTGFDSNISNNNDSETIKITPLVDLAITKVVDNANPLFDSIITYTITVVNNGPDASTDVVVKDIWPANGLKFITSTGTYNPATGIWNVGELGSNEIATLTITAKTTAVGKFENKVSVNGTGYDSNLSNNNASVNITVPDCVILNITKVATGGIVSEEPNKEVIAGEKITYTVIVSNYGPSVATNVYLTDLFNADELLNMEYNSNGNWVKYNNGIALGDIDVNEAVMILFRATVNHSTRGLINNTVKITTDIKDARGNFEANETVKAIDNSTLVINKTSNVDAINPGDLFNYTIVITAEGSSDSLGVILTDKLDQSLLDAQNAVFYVNGNYVGKWNGSYNIGTLKTGNSVTVTIEVKALNSANKDIFNKAIVENEEGFINESNKTVHVNTVDLAINKTSDKVTYKYLDNVIYTIVVTNHGSDDSFNVTVRDMLPNTLRFISASGNYDPVTGIWFIGHLAKGQSATLTITAQAIFPGIITNDANVTGSGYDVNLTNNHDNITITVPDCVILNVNKVAIGGVINITGGIKNVVAGEEVIYQVLVSNQGPSTAVNVVLTDNYQTKDLTVVAYSLDNITWIPYTKGANINLGDMTSGSSILVYFKAMVNASTRGIVHNVVNITTDTDDVRGIFSAEEHVNVMANSTLKVDKTAEIKELNPGDTIHYIITVTAGGSSDSLNIVLKDILDSTLLDVNSATYAVDGVNKGVWTGSLSLGKIATGNSVTVDIWAKVLSSADRDVFNLVNVTSDEHPEGNTSNTTVHVRIVDLAVDKLVNNSVPKYLDMIEYTIVVVNNGPDKSFNVTVGDLLPDGVKFISSDGQYDQVTGVWFVGDLDANERVTLKIVVQVIKVGNITNNVNVTGTGHDTNLTNNNDSVSVSVPDCVILDISKVANSTVIVAGENVGYTVVINNYGPSVASDVVLKDVYNVKELFGLQYSLNGKDWFNYNEAINLGNIDVGASVTVYFRAKVNASVRGDVLNIVNIITSVDDARGNFTANETVNIIANTTLVVIKDAEIKELNPGDTVHFIVTVIAGGSSDSLNVNLRDILDNKLLDINSAKYSINGGILSDFNGNIYLGNMLTGTAVTVDIWAKVLSSADRDVFNLVNVTSDEHPEGNTSNVSVHVRIVDLAVDKLVNNSVPKYLDMIEYTIVVVNNGPDKSFNVTVGDLLPDGVKFISSNGQYNPDTGVWFVGDLDANESATLKIVVQVIKVGNITNNVNVTGTGHDTNLTNNNDSVSVSVPDCVILDISKVANSTVIVAGENVGYTVTVTNYGPSVATNVVLKDIFNSKELLNLQYSLNGVDWLDYDEAVSLGDINVGADVTVYFRAKVNGSVRGDVLNIVNINTGVDDARGNFSDNETVNVIANTTLVVIKDAEIKELNPGDTVHFIVTVIAGGSSDSLNVNLNDILDAKLLDVAGATYAVNGVNKGSWTGSIDLGNMLTGTTVTVDIWAKILDTADRDVFNLVNVTSDEHPEGNTSNTTVHVRIVDLAVDKLVNNSVPKYLDMIEYTIVVVNNGPDKSFNVTVGDLLPDGVKFISSNGQYNPDTGVWFVGDLDNNESAILKIVVQVIKVGNIINNVNVTGTGHDTNLTNNNASVSVNVPESVLLNITKVANSTIIVAGENVGYTVVINNYGPSVASDVVLKDIFNSKELLNLQYSLNGVDWLDYNGSVSLGDINAGADVTVYFRAKVNGSVRGDVLNIVNITTGVDDARGNFTANETVNVIANTTLAVIKDAEIKALNPGDTAHFVITVIAGGSSDSLNVKLEDILDAELLDIKSATYRINGGNLTDYTQIISLGNMHTGSKIVVDIYAAILNTTGQDIFNCVNVTSDEHPEGNTSNTTIHVNIADLEIIKIVNNATPNYGDEITYTITVRNNGPDNSTNIKVSEVLADNFKFISANASKGYYDLTNGVWAVGNLTNNETAKLVITVKIVKTGFIQNNVSVNGTGFDPNVTNNNATVNITVPQTADLSVVKIVNVDRVSVGNRITYTIVVKNNGPDTALDVYVVDKLSDALKFVSYKASVGVYDPVTGIWTIGNLTNKSNATLEITCIVLKTGVISNEVFVNGSTVDLNMTNNYGNVSVTVIPAPAPVHPADKDIMDSDEVAMGVDAMAKTGNPILALLVVLIFGIFGFGVSRRKK</sequence>
<name>B9ADV3_METSM</name>
<feature type="domain" description="DUF11" evidence="2">
    <location>
        <begin position="4433"/>
        <end position="4544"/>
    </location>
</feature>
<dbReference type="Proteomes" id="UP000003489">
    <property type="component" value="Unassembled WGS sequence"/>
</dbReference>
<feature type="domain" description="DUF11" evidence="2">
    <location>
        <begin position="2857"/>
        <end position="2968"/>
    </location>
</feature>
<evidence type="ECO:0000259" key="2">
    <source>
        <dbReference type="Pfam" id="PF01345"/>
    </source>
</evidence>
<dbReference type="EMBL" id="ABYW01000005">
    <property type="protein sequence ID" value="EEE41643.1"/>
    <property type="molecule type" value="Genomic_DNA"/>
</dbReference>
<feature type="domain" description="DUF11" evidence="2">
    <location>
        <begin position="3475"/>
        <end position="3589"/>
    </location>
</feature>
<feature type="domain" description="DUF11" evidence="2">
    <location>
        <begin position="1081"/>
        <end position="1217"/>
    </location>
</feature>
<dbReference type="Gene3D" id="2.60.40.10">
    <property type="entry name" value="Immunoglobulins"/>
    <property type="match status" value="3"/>
</dbReference>
<dbReference type="InterPro" id="IPR008966">
    <property type="entry name" value="Adhesion_dom_sf"/>
</dbReference>
<dbReference type="Gene3D" id="2.60.40.1170">
    <property type="entry name" value="Mu homology domain, subdomain B"/>
    <property type="match status" value="1"/>
</dbReference>
<keyword evidence="1" id="KW-0812">Transmembrane</keyword>
<feature type="domain" description="DUF11" evidence="2">
    <location>
        <begin position="3105"/>
        <end position="3215"/>
    </location>
</feature>
<protein>
    <submittedName>
        <fullName evidence="3">Putative methyl-coenzyme M reductase, alpha subunit</fullName>
    </submittedName>
</protein>
<reference evidence="3 4" key="2">
    <citation type="submission" date="2008-11" db="EMBL/GenBank/DDBJ databases">
        <title>Draft genome sequence of Methanobrevibacter smithii (DSM 2375).</title>
        <authorList>
            <person name="Sudarsanam P."/>
            <person name="Ley R."/>
            <person name="Guruge J."/>
            <person name="Turnbaugh P.J."/>
            <person name="Mahowald M."/>
            <person name="Liep D."/>
            <person name="Gordon J."/>
        </authorList>
    </citation>
    <scope>NUCLEOTIDE SEQUENCE [LARGE SCALE GENOMIC DNA]</scope>
    <source>
        <strain evidence="3 4">DSM 2375</strain>
    </source>
</reference>
<feature type="domain" description="DUF11" evidence="2">
    <location>
        <begin position="2991"/>
        <end position="3086"/>
    </location>
</feature>
<dbReference type="SUPFAM" id="SSF49401">
    <property type="entry name" value="Bacterial adhesins"/>
    <property type="match status" value="1"/>
</dbReference>
<feature type="domain" description="DUF11" evidence="2">
    <location>
        <begin position="2218"/>
        <end position="2345"/>
    </location>
</feature>
<reference evidence="3 4" key="1">
    <citation type="submission" date="2008-10" db="EMBL/GenBank/DDBJ databases">
        <authorList>
            <person name="Fulton L."/>
            <person name="Clifton S."/>
            <person name="Fulton B."/>
            <person name="Xu J."/>
            <person name="Minx P."/>
            <person name="Pepin K.H."/>
            <person name="Johnson M."/>
            <person name="Bhonagiri V."/>
            <person name="Nash W.E."/>
            <person name="Mardis E.R."/>
            <person name="Wilson R.K."/>
        </authorList>
    </citation>
    <scope>NUCLEOTIDE SEQUENCE [LARGE SCALE GENOMIC DNA]</scope>
    <source>
        <strain evidence="3 4">DSM 2375</strain>
    </source>
</reference>
<evidence type="ECO:0000313" key="4">
    <source>
        <dbReference type="Proteomes" id="UP000003489"/>
    </source>
</evidence>
<keyword evidence="1" id="KW-0472">Membrane</keyword>
<feature type="domain" description="DUF11" evidence="2">
    <location>
        <begin position="3356"/>
        <end position="3456"/>
    </location>
</feature>
<dbReference type="InterPro" id="IPR047589">
    <property type="entry name" value="DUF11_rpt"/>
</dbReference>
<feature type="domain" description="DUF11" evidence="2">
    <location>
        <begin position="4073"/>
        <end position="4180"/>
    </location>
</feature>
<dbReference type="InterPro" id="IPR013783">
    <property type="entry name" value="Ig-like_fold"/>
</dbReference>
<dbReference type="PATRIC" id="fig|483214.13.peg.509"/>
<feature type="domain" description="DUF11" evidence="2">
    <location>
        <begin position="3955"/>
        <end position="4065"/>
    </location>
</feature>
<dbReference type="NCBIfam" id="TIGR01451">
    <property type="entry name" value="B_ant_repeat"/>
    <property type="match status" value="20"/>
</dbReference>
<dbReference type="OrthoDB" id="76596at2157"/>
<feature type="domain" description="DUF11" evidence="2">
    <location>
        <begin position="1373"/>
        <end position="1482"/>
    </location>
</feature>
<feature type="domain" description="DUF11" evidence="2">
    <location>
        <begin position="3595"/>
        <end position="3705"/>
    </location>
</feature>
<dbReference type="InterPro" id="IPR026466">
    <property type="entry name" value="Fim_isopep_form_D2_dom"/>
</dbReference>
<dbReference type="Pfam" id="PF01345">
    <property type="entry name" value="DUF11"/>
    <property type="match status" value="24"/>
</dbReference>
<feature type="domain" description="DUF11" evidence="2">
    <location>
        <begin position="2731"/>
        <end position="2850"/>
    </location>
</feature>
<dbReference type="NCBIfam" id="TIGR04226">
    <property type="entry name" value="RrgB_K2N_iso_D2"/>
    <property type="match status" value="4"/>
</dbReference>
<feature type="domain" description="DUF11" evidence="2">
    <location>
        <begin position="3224"/>
        <end position="3334"/>
    </location>
</feature>
<feature type="domain" description="DUF11" evidence="2">
    <location>
        <begin position="2486"/>
        <end position="2597"/>
    </location>
</feature>
<feature type="domain" description="DUF11" evidence="2">
    <location>
        <begin position="4795"/>
        <end position="4908"/>
    </location>
</feature>
<organism evidence="3 4">
    <name type="scientific">Methanobrevibacter smithii DSM 2375</name>
    <dbReference type="NCBI Taxonomy" id="483214"/>
    <lineage>
        <taxon>Archaea</taxon>
        <taxon>Methanobacteriati</taxon>
        <taxon>Methanobacteriota</taxon>
        <taxon>Methanomada group</taxon>
        <taxon>Methanobacteria</taxon>
        <taxon>Methanobacteriales</taxon>
        <taxon>Methanobacteriaceae</taxon>
        <taxon>Methanobrevibacter</taxon>
    </lineage>
</organism>
<feature type="domain" description="DUF11" evidence="2">
    <location>
        <begin position="4555"/>
        <end position="4668"/>
    </location>
</feature>